<dbReference type="InterPro" id="IPR018303">
    <property type="entry name" value="ATPase_P-typ_P_site"/>
</dbReference>
<dbReference type="Proteomes" id="UP000813463">
    <property type="component" value="Chromosome 1"/>
</dbReference>
<dbReference type="GO" id="GO:0016020">
    <property type="term" value="C:membrane"/>
    <property type="evidence" value="ECO:0000318"/>
    <property type="project" value="GO_Central"/>
</dbReference>
<dbReference type="InterPro" id="IPR023214">
    <property type="entry name" value="HAD_sf"/>
</dbReference>
<evidence type="ECO:0000256" key="9">
    <source>
        <dbReference type="ARBA" id="ARBA00023136"/>
    </source>
</evidence>
<dbReference type="InterPro" id="IPR023298">
    <property type="entry name" value="ATPase_P-typ_TM_dom_sf"/>
</dbReference>
<dbReference type="SUPFAM" id="SSF56784">
    <property type="entry name" value="HAD-like"/>
    <property type="match status" value="1"/>
</dbReference>
<dbReference type="Gene3D" id="3.40.50.1000">
    <property type="entry name" value="HAD superfamily/HAD-like"/>
    <property type="match status" value="1"/>
</dbReference>
<comment type="similarity">
    <text evidence="2 10">Belongs to the cation transport ATPase (P-type) (TC 3.A.3) family. Type IB subfamily.</text>
</comment>
<evidence type="ECO:0000256" key="1">
    <source>
        <dbReference type="ARBA" id="ARBA00004141"/>
    </source>
</evidence>
<evidence type="ECO:0000256" key="2">
    <source>
        <dbReference type="ARBA" id="ARBA00006024"/>
    </source>
</evidence>
<dbReference type="GO" id="GO:0055070">
    <property type="term" value="P:copper ion homeostasis"/>
    <property type="evidence" value="ECO:0000318"/>
    <property type="project" value="GO_Central"/>
</dbReference>
<sequence>MAANLLKLSISLSTTFPTITTSRRRYIRRSHSRTLSPIHHKRLIHTRRNDNFIASKAVDTIFPTSNSALSPENRSPAESSFLLDVGGMMCGACVTRVKKLLSSDERVESAVVNMLTETAAVRLKLEVSGGDFVAEELAQRLNECGFEAKKRSAGNGVGERVKKWKEMAAKKEEMVEKSKNRVIIAWTLVALCCGSHGGHILHSLGIHVAHGGIWDVLHNSYVKGGLALGALLGPGRELLFDGLRAFSKGSPNMNSLVGFGSVAAFILSAVSLFSPELEWNASFFDEPVMLLGFVLLGRSLEERARIRASSDMNELLSLISTQARLVITSSESDSSAKEVLASDAICIEVPTDDIRVGDTVLVLPGETVPVDGKVLAGRSVVDESMLTGESLPIFKEEGLFVSAGTINWDGPIRIEATSTGSNSTISKIIHMVEDAQSNEAPIQRLADSIAGPFVYSVMTLSLITFAFWSSIGAKFFPDVLLNDIAGPDGSPLILSLKLAVDVLVVSCPCALGLATPTAILVGTSIGARQGLLLRGGDVLERLAGIDYMAFDKTGTLTEGKPTVSAVASLAYSASEILQLAAAVEKTTLHPLANAILSKAESCGLQIPSTSRQLTEPGFGTLAEVDGRLVAVGSLEWVCERFQRKNHSDITNLESALESAKPISSLDKSETVVYVGREGEGVIGAIAISDTLRHDAVATVARLRGMGIKPVLLSGDREEAVAKVAKIIGISDELVQPSLNPQRKSQFISDIQASGHRVAMVGDGINDAPSLALADVGIALKTGMQENAASDAASIVLLGNRLSQVVEAVDLSRATMSKVHQNLLWAVAYNVVTIPVAAGVLLPHFDFAMTPSLSGGLMALSSIFVVTNSLLLQLHGSNKEKKELASGLLKQV</sequence>
<dbReference type="Pfam" id="PF00702">
    <property type="entry name" value="Hydrolase"/>
    <property type="match status" value="1"/>
</dbReference>
<evidence type="ECO:0000256" key="4">
    <source>
        <dbReference type="ARBA" id="ARBA00022723"/>
    </source>
</evidence>
<name>A0A9R0IUG3_SPIOL</name>
<keyword evidence="4 10" id="KW-0479">Metal-binding</keyword>
<dbReference type="GO" id="GO:0016887">
    <property type="term" value="F:ATP hydrolysis activity"/>
    <property type="evidence" value="ECO:0007669"/>
    <property type="project" value="InterPro"/>
</dbReference>
<dbReference type="Pfam" id="PF00122">
    <property type="entry name" value="E1-E2_ATPase"/>
    <property type="match status" value="1"/>
</dbReference>
<evidence type="ECO:0000256" key="7">
    <source>
        <dbReference type="ARBA" id="ARBA00022967"/>
    </source>
</evidence>
<evidence type="ECO:0000256" key="10">
    <source>
        <dbReference type="RuleBase" id="RU362081"/>
    </source>
</evidence>
<keyword evidence="12" id="KW-1185">Reference proteome</keyword>
<dbReference type="NCBIfam" id="TIGR01525">
    <property type="entry name" value="ATPase-IB_hvy"/>
    <property type="match status" value="1"/>
</dbReference>
<dbReference type="SUPFAM" id="SSF81665">
    <property type="entry name" value="Calcium ATPase, transmembrane domain M"/>
    <property type="match status" value="1"/>
</dbReference>
<feature type="transmembrane region" description="Helical" evidence="10">
    <location>
        <begin position="453"/>
        <end position="476"/>
    </location>
</feature>
<dbReference type="SFLD" id="SFLDS00003">
    <property type="entry name" value="Haloacid_Dehalogenase"/>
    <property type="match status" value="1"/>
</dbReference>
<evidence type="ECO:0000256" key="5">
    <source>
        <dbReference type="ARBA" id="ARBA00022741"/>
    </source>
</evidence>
<dbReference type="SUPFAM" id="SSF55008">
    <property type="entry name" value="HMA, heavy metal-associated domain"/>
    <property type="match status" value="1"/>
</dbReference>
<dbReference type="InterPro" id="IPR008250">
    <property type="entry name" value="ATPase_P-typ_transduc_dom_A_sf"/>
</dbReference>
<dbReference type="InterPro" id="IPR044492">
    <property type="entry name" value="P_typ_ATPase_HD_dom"/>
</dbReference>
<dbReference type="GO" id="GO:0005507">
    <property type="term" value="F:copper ion binding"/>
    <property type="evidence" value="ECO:0000318"/>
    <property type="project" value="GO_Central"/>
</dbReference>
<feature type="transmembrane region" description="Helical" evidence="10">
    <location>
        <begin position="822"/>
        <end position="841"/>
    </location>
</feature>
<dbReference type="Gene3D" id="3.30.70.100">
    <property type="match status" value="1"/>
</dbReference>
<dbReference type="InterPro" id="IPR023299">
    <property type="entry name" value="ATPase_P-typ_cyto_dom_N"/>
</dbReference>
<evidence type="ECO:0000256" key="3">
    <source>
        <dbReference type="ARBA" id="ARBA00022692"/>
    </source>
</evidence>
<evidence type="ECO:0000256" key="6">
    <source>
        <dbReference type="ARBA" id="ARBA00022840"/>
    </source>
</evidence>
<organism evidence="12 13">
    <name type="scientific">Spinacia oleracea</name>
    <name type="common">Spinach</name>
    <dbReference type="NCBI Taxonomy" id="3562"/>
    <lineage>
        <taxon>Eukaryota</taxon>
        <taxon>Viridiplantae</taxon>
        <taxon>Streptophyta</taxon>
        <taxon>Embryophyta</taxon>
        <taxon>Tracheophyta</taxon>
        <taxon>Spermatophyta</taxon>
        <taxon>Magnoliopsida</taxon>
        <taxon>eudicotyledons</taxon>
        <taxon>Gunneridae</taxon>
        <taxon>Pentapetalae</taxon>
        <taxon>Caryophyllales</taxon>
        <taxon>Chenopodiaceae</taxon>
        <taxon>Chenopodioideae</taxon>
        <taxon>Anserineae</taxon>
        <taxon>Spinacia</taxon>
    </lineage>
</organism>
<comment type="caution">
    <text evidence="10">Lacks conserved residue(s) required for the propagation of feature annotation.</text>
</comment>
<evidence type="ECO:0000259" key="11">
    <source>
        <dbReference type="PROSITE" id="PS50846"/>
    </source>
</evidence>
<keyword evidence="7" id="KW-1278">Translocase</keyword>
<dbReference type="InterPro" id="IPR036412">
    <property type="entry name" value="HAD-like_sf"/>
</dbReference>
<evidence type="ECO:0000256" key="8">
    <source>
        <dbReference type="ARBA" id="ARBA00022989"/>
    </source>
</evidence>
<evidence type="ECO:0000313" key="13">
    <source>
        <dbReference type="RefSeq" id="XP_021855764.2"/>
    </source>
</evidence>
<dbReference type="GeneID" id="110795095"/>
<dbReference type="InterPro" id="IPR059000">
    <property type="entry name" value="ATPase_P-type_domA"/>
</dbReference>
<dbReference type="NCBIfam" id="TIGR01494">
    <property type="entry name" value="ATPase_P-type"/>
    <property type="match status" value="1"/>
</dbReference>
<keyword evidence="8 10" id="KW-1133">Transmembrane helix</keyword>
<keyword evidence="6 10" id="KW-0067">ATP-binding</keyword>
<dbReference type="CDD" id="cd00371">
    <property type="entry name" value="HMA"/>
    <property type="match status" value="1"/>
</dbReference>
<reference evidence="12" key="1">
    <citation type="journal article" date="2021" name="Nat. Commun.">
        <title>Genomic analyses provide insights into spinach domestication and the genetic basis of agronomic traits.</title>
        <authorList>
            <person name="Cai X."/>
            <person name="Sun X."/>
            <person name="Xu C."/>
            <person name="Sun H."/>
            <person name="Wang X."/>
            <person name="Ge C."/>
            <person name="Zhang Z."/>
            <person name="Wang Q."/>
            <person name="Fei Z."/>
            <person name="Jiao C."/>
            <person name="Wang Q."/>
        </authorList>
    </citation>
    <scope>NUCLEOTIDE SEQUENCE [LARGE SCALE GENOMIC DNA]</scope>
    <source>
        <strain evidence="12">cv. Varoflay</strain>
    </source>
</reference>
<dbReference type="AlphaFoldDB" id="A0A9R0IUG3"/>
<dbReference type="InterPro" id="IPR006121">
    <property type="entry name" value="HMA_dom"/>
</dbReference>
<dbReference type="RefSeq" id="XP_021855764.2">
    <property type="nucleotide sequence ID" value="XM_022000072.2"/>
</dbReference>
<dbReference type="PANTHER" id="PTHR43520:SF19">
    <property type="entry name" value="COPPER-TRANSPORTING ATPASE PAA2, CHLOROPLASTIC"/>
    <property type="match status" value="1"/>
</dbReference>
<dbReference type="SFLD" id="SFLDF00027">
    <property type="entry name" value="p-type_atpase"/>
    <property type="match status" value="1"/>
</dbReference>
<gene>
    <name evidence="13" type="primary">LOC110795095</name>
</gene>
<reference evidence="13" key="2">
    <citation type="submission" date="2025-08" db="UniProtKB">
        <authorList>
            <consortium name="RefSeq"/>
        </authorList>
    </citation>
    <scope>IDENTIFICATION</scope>
    <source>
        <tissue evidence="13">Leaf</tissue>
    </source>
</reference>
<feature type="domain" description="HMA" evidence="11">
    <location>
        <begin position="79"/>
        <end position="149"/>
    </location>
</feature>
<dbReference type="InterPro" id="IPR036163">
    <property type="entry name" value="HMA_dom_sf"/>
</dbReference>
<dbReference type="SUPFAM" id="SSF81653">
    <property type="entry name" value="Calcium ATPase, transduction domain A"/>
    <property type="match status" value="1"/>
</dbReference>
<dbReference type="PRINTS" id="PR00119">
    <property type="entry name" value="CATATPASE"/>
</dbReference>
<dbReference type="GO" id="GO:0005524">
    <property type="term" value="F:ATP binding"/>
    <property type="evidence" value="ECO:0007669"/>
    <property type="project" value="UniProtKB-UniRule"/>
</dbReference>
<accession>A0A9R0IUG3</accession>
<dbReference type="PANTHER" id="PTHR43520">
    <property type="entry name" value="ATP7, ISOFORM B"/>
    <property type="match status" value="1"/>
</dbReference>
<dbReference type="InterPro" id="IPR027256">
    <property type="entry name" value="P-typ_ATPase_IB"/>
</dbReference>
<feature type="transmembrane region" description="Helical" evidence="10">
    <location>
        <begin position="853"/>
        <end position="871"/>
    </location>
</feature>
<dbReference type="Pfam" id="PF00403">
    <property type="entry name" value="HMA"/>
    <property type="match status" value="1"/>
</dbReference>
<keyword evidence="3 10" id="KW-0812">Transmembrane</keyword>
<dbReference type="GO" id="GO:0043682">
    <property type="term" value="F:P-type divalent copper transporter activity"/>
    <property type="evidence" value="ECO:0000318"/>
    <property type="project" value="GO_Central"/>
</dbReference>
<dbReference type="PROSITE" id="PS00154">
    <property type="entry name" value="ATPASE_E1_E2"/>
    <property type="match status" value="1"/>
</dbReference>
<dbReference type="KEGG" id="soe:110795095"/>
<evidence type="ECO:0000313" key="12">
    <source>
        <dbReference type="Proteomes" id="UP000813463"/>
    </source>
</evidence>
<proteinExistence type="inferred from homology"/>
<dbReference type="PROSITE" id="PS50846">
    <property type="entry name" value="HMA_2"/>
    <property type="match status" value="1"/>
</dbReference>
<comment type="subcellular location">
    <subcellularLocation>
        <location evidence="1">Membrane</location>
        <topology evidence="1">Multi-pass membrane protein</topology>
    </subcellularLocation>
</comment>
<keyword evidence="9 10" id="KW-0472">Membrane</keyword>
<protein>
    <submittedName>
        <fullName evidence="13">Copper-transporting ATPase PAA2, chloroplastic</fullName>
    </submittedName>
</protein>
<keyword evidence="5 10" id="KW-0547">Nucleotide-binding</keyword>
<dbReference type="SFLD" id="SFLDG00002">
    <property type="entry name" value="C1.7:_P-type_atpase_like"/>
    <property type="match status" value="1"/>
</dbReference>
<dbReference type="Gene3D" id="3.40.1110.10">
    <property type="entry name" value="Calcium-transporting ATPase, cytoplasmic domain N"/>
    <property type="match status" value="1"/>
</dbReference>
<dbReference type="InterPro" id="IPR001757">
    <property type="entry name" value="P_typ_ATPase"/>
</dbReference>
<dbReference type="Gene3D" id="2.70.150.10">
    <property type="entry name" value="Calcium-transporting ATPase, cytoplasmic transduction domain A"/>
    <property type="match status" value="1"/>
</dbReference>